<evidence type="ECO:0000256" key="4">
    <source>
        <dbReference type="ARBA" id="ARBA00023150"/>
    </source>
</evidence>
<dbReference type="UniPathway" id="UPA00344"/>
<comment type="pathway">
    <text evidence="2 6">Cofactor biosynthesis; molybdopterin biosynthesis.</text>
</comment>
<evidence type="ECO:0000256" key="5">
    <source>
        <dbReference type="ARBA" id="ARBA00047317"/>
    </source>
</evidence>
<dbReference type="SUPFAM" id="SSF63882">
    <property type="entry name" value="MoeA N-terminal region -like"/>
    <property type="match status" value="1"/>
</dbReference>
<sequence length="393" mass="41076">MNPPLPLEQAQARLLALAEPLDIEIVPVAASLARYLATPLIAGRSQPPADLSAMDGYAISGQGPWRIIGESRGGAPFSGPVRSGEAVRISTGALLPEGSDRVLIQENALSQDNELTLTSDLPAYGQHIRRAGFDFSSGETLLGEGNWIGAGQVALILASGAGTVPVRRKPRVTFIDCGDELAASPAQCPPDRIPASNGAMLAALAANIPCETRYIGPVPDRLDALSVALETACESDLIVTSGGASVGDHDLIRPALEAYGAQIDFWRVAIKPGKPLLVARKGPQIILGLPGNPVSSFATGFLFMLPLLRHLSGAAAPLPRQHLFHTGTDLPATGPRREFLRGCIAGSTVTPLEEQDSSALLALARANALIERPENSGEVKAGTDVPVYLLQNG</sequence>
<dbReference type="InterPro" id="IPR008284">
    <property type="entry name" value="MoCF_biosynth_CS"/>
</dbReference>
<dbReference type="SUPFAM" id="SSF63867">
    <property type="entry name" value="MoeA C-terminal domain-like"/>
    <property type="match status" value="1"/>
</dbReference>
<keyword evidence="6" id="KW-0479">Metal-binding</keyword>
<evidence type="ECO:0000256" key="1">
    <source>
        <dbReference type="ARBA" id="ARBA00002901"/>
    </source>
</evidence>
<dbReference type="InterPro" id="IPR036135">
    <property type="entry name" value="MoeA_linker/N_sf"/>
</dbReference>
<dbReference type="InterPro" id="IPR036425">
    <property type="entry name" value="MoaB/Mog-like_dom_sf"/>
</dbReference>
<dbReference type="Gene3D" id="3.40.980.10">
    <property type="entry name" value="MoaB/Mog-like domain"/>
    <property type="match status" value="1"/>
</dbReference>
<dbReference type="Proteomes" id="UP000431922">
    <property type="component" value="Unassembled WGS sequence"/>
</dbReference>
<dbReference type="SUPFAM" id="SSF53218">
    <property type="entry name" value="Molybdenum cofactor biosynthesis proteins"/>
    <property type="match status" value="1"/>
</dbReference>
<dbReference type="Pfam" id="PF03453">
    <property type="entry name" value="MoeA_N"/>
    <property type="match status" value="1"/>
</dbReference>
<organism evidence="8 9">
    <name type="scientific">Allopontixanthobacter sediminis</name>
    <dbReference type="NCBI Taxonomy" id="1689985"/>
    <lineage>
        <taxon>Bacteria</taxon>
        <taxon>Pseudomonadati</taxon>
        <taxon>Pseudomonadota</taxon>
        <taxon>Alphaproteobacteria</taxon>
        <taxon>Sphingomonadales</taxon>
        <taxon>Erythrobacteraceae</taxon>
        <taxon>Allopontixanthobacter</taxon>
    </lineage>
</organism>
<dbReference type="CDD" id="cd00887">
    <property type="entry name" value="MoeA"/>
    <property type="match status" value="1"/>
</dbReference>
<dbReference type="OrthoDB" id="9804758at2"/>
<keyword evidence="6" id="KW-0500">Molybdenum</keyword>
<dbReference type="Gene3D" id="2.170.190.11">
    <property type="entry name" value="Molybdopterin biosynthesis moea protein, domain 3"/>
    <property type="match status" value="1"/>
</dbReference>
<evidence type="ECO:0000313" key="9">
    <source>
        <dbReference type="Proteomes" id="UP000431922"/>
    </source>
</evidence>
<evidence type="ECO:0000259" key="7">
    <source>
        <dbReference type="SMART" id="SM00852"/>
    </source>
</evidence>
<dbReference type="SMART" id="SM00852">
    <property type="entry name" value="MoCF_biosynth"/>
    <property type="match status" value="1"/>
</dbReference>
<comment type="function">
    <text evidence="1 6">Catalyzes the insertion of molybdate into adenylated molybdopterin with the concomitant release of AMP.</text>
</comment>
<dbReference type="Pfam" id="PF00994">
    <property type="entry name" value="MoCF_biosynth"/>
    <property type="match status" value="1"/>
</dbReference>
<dbReference type="PROSITE" id="PS01079">
    <property type="entry name" value="MOCF_BIOSYNTHESIS_2"/>
    <property type="match status" value="1"/>
</dbReference>
<evidence type="ECO:0000256" key="2">
    <source>
        <dbReference type="ARBA" id="ARBA00005046"/>
    </source>
</evidence>
<dbReference type="GO" id="GO:0046872">
    <property type="term" value="F:metal ion binding"/>
    <property type="evidence" value="ECO:0007669"/>
    <property type="project" value="UniProtKB-UniRule"/>
</dbReference>
<evidence type="ECO:0000256" key="3">
    <source>
        <dbReference type="ARBA" id="ARBA00010763"/>
    </source>
</evidence>
<dbReference type="GO" id="GO:0006777">
    <property type="term" value="P:Mo-molybdopterin cofactor biosynthetic process"/>
    <property type="evidence" value="ECO:0007669"/>
    <property type="project" value="UniProtKB-UniRule"/>
</dbReference>
<dbReference type="PANTHER" id="PTHR10192">
    <property type="entry name" value="MOLYBDOPTERIN BIOSYNTHESIS PROTEIN"/>
    <property type="match status" value="1"/>
</dbReference>
<dbReference type="AlphaFoldDB" id="A0A845B032"/>
<dbReference type="Gene3D" id="3.90.105.10">
    <property type="entry name" value="Molybdopterin biosynthesis moea protein, domain 2"/>
    <property type="match status" value="1"/>
</dbReference>
<dbReference type="InterPro" id="IPR005111">
    <property type="entry name" value="MoeA_C_domain_IV"/>
</dbReference>
<dbReference type="InterPro" id="IPR036688">
    <property type="entry name" value="MoeA_C_domain_IV_sf"/>
</dbReference>
<keyword evidence="6" id="KW-0460">Magnesium</keyword>
<protein>
    <recommendedName>
        <fullName evidence="6">Molybdopterin molybdenumtransferase</fullName>
        <ecNumber evidence="6">2.10.1.1</ecNumber>
    </recommendedName>
</protein>
<dbReference type="RefSeq" id="WP_160755138.1">
    <property type="nucleotide sequence ID" value="NZ_WTYL01000001.1"/>
</dbReference>
<proteinExistence type="inferred from homology"/>
<dbReference type="GO" id="GO:0061599">
    <property type="term" value="F:molybdopterin molybdotransferase activity"/>
    <property type="evidence" value="ECO:0007669"/>
    <property type="project" value="UniProtKB-UniRule"/>
</dbReference>
<keyword evidence="4 6" id="KW-0501">Molybdenum cofactor biosynthesis</keyword>
<reference evidence="8 9" key="1">
    <citation type="submission" date="2019-12" db="EMBL/GenBank/DDBJ databases">
        <title>Genomic-based taxomic classification of the family Erythrobacteraceae.</title>
        <authorList>
            <person name="Xu L."/>
        </authorList>
    </citation>
    <scope>NUCLEOTIDE SEQUENCE [LARGE SCALE GENOMIC DNA]</scope>
    <source>
        <strain evidence="8 9">KCTC 42453</strain>
    </source>
</reference>
<dbReference type="PANTHER" id="PTHR10192:SF5">
    <property type="entry name" value="GEPHYRIN"/>
    <property type="match status" value="1"/>
</dbReference>
<name>A0A845B032_9SPHN</name>
<comment type="cofactor">
    <cofactor evidence="6">
        <name>Mg(2+)</name>
        <dbReference type="ChEBI" id="CHEBI:18420"/>
    </cofactor>
</comment>
<dbReference type="Pfam" id="PF03454">
    <property type="entry name" value="MoeA_C"/>
    <property type="match status" value="1"/>
</dbReference>
<evidence type="ECO:0000313" key="8">
    <source>
        <dbReference type="EMBL" id="MXP43546.1"/>
    </source>
</evidence>
<dbReference type="EC" id="2.10.1.1" evidence="6"/>
<accession>A0A845B032</accession>
<dbReference type="Gene3D" id="2.40.340.10">
    <property type="entry name" value="MoeA, C-terminal, domain IV"/>
    <property type="match status" value="1"/>
</dbReference>
<gene>
    <name evidence="8" type="ORF">GRI65_03625</name>
</gene>
<keyword evidence="6 8" id="KW-0808">Transferase</keyword>
<dbReference type="InterPro" id="IPR005110">
    <property type="entry name" value="MoeA_linker/N"/>
</dbReference>
<feature type="domain" description="MoaB/Mog" evidence="7">
    <location>
        <begin position="173"/>
        <end position="310"/>
    </location>
</feature>
<comment type="similarity">
    <text evidence="3 6">Belongs to the MoeA family.</text>
</comment>
<evidence type="ECO:0000256" key="6">
    <source>
        <dbReference type="RuleBase" id="RU365090"/>
    </source>
</evidence>
<dbReference type="InterPro" id="IPR001453">
    <property type="entry name" value="MoaB/Mog_dom"/>
</dbReference>
<dbReference type="GO" id="GO:0005829">
    <property type="term" value="C:cytosol"/>
    <property type="evidence" value="ECO:0007669"/>
    <property type="project" value="TreeGrafter"/>
</dbReference>
<dbReference type="EMBL" id="WTYL01000001">
    <property type="protein sequence ID" value="MXP43546.1"/>
    <property type="molecule type" value="Genomic_DNA"/>
</dbReference>
<comment type="catalytic activity">
    <reaction evidence="5">
        <text>adenylyl-molybdopterin + molybdate = Mo-molybdopterin + AMP + H(+)</text>
        <dbReference type="Rhea" id="RHEA:35047"/>
        <dbReference type="ChEBI" id="CHEBI:15378"/>
        <dbReference type="ChEBI" id="CHEBI:36264"/>
        <dbReference type="ChEBI" id="CHEBI:62727"/>
        <dbReference type="ChEBI" id="CHEBI:71302"/>
        <dbReference type="ChEBI" id="CHEBI:456215"/>
        <dbReference type="EC" id="2.10.1.1"/>
    </reaction>
</comment>
<keyword evidence="9" id="KW-1185">Reference proteome</keyword>
<dbReference type="InterPro" id="IPR038987">
    <property type="entry name" value="MoeA-like"/>
</dbReference>
<comment type="caution">
    <text evidence="8">The sequence shown here is derived from an EMBL/GenBank/DDBJ whole genome shotgun (WGS) entry which is preliminary data.</text>
</comment>